<dbReference type="EMBL" id="LBPR01000003">
    <property type="protein sequence ID" value="KKP62940.1"/>
    <property type="molecule type" value="Genomic_DNA"/>
</dbReference>
<protein>
    <recommendedName>
        <fullName evidence="7">NH(3)-dependent NAD(+) synthetase</fullName>
        <ecNumber evidence="7">6.3.1.5</ecNumber>
    </recommendedName>
</protein>
<keyword evidence="3 6" id="KW-0547">Nucleotide-binding</keyword>
<evidence type="ECO:0000256" key="7">
    <source>
        <dbReference type="RuleBase" id="RU003812"/>
    </source>
</evidence>
<dbReference type="GO" id="GO:0009435">
    <property type="term" value="P:NAD+ biosynthetic process"/>
    <property type="evidence" value="ECO:0007669"/>
    <property type="project" value="UniProtKB-UniPathway"/>
</dbReference>
<dbReference type="InterPro" id="IPR014729">
    <property type="entry name" value="Rossmann-like_a/b/a_fold"/>
</dbReference>
<accession>A0A0G0DIH5</accession>
<evidence type="ECO:0000256" key="2">
    <source>
        <dbReference type="ARBA" id="ARBA00022598"/>
    </source>
</evidence>
<dbReference type="Proteomes" id="UP000034004">
    <property type="component" value="Unassembled WGS sequence"/>
</dbReference>
<comment type="similarity">
    <text evidence="6">Belongs to the NAD synthetase family.</text>
</comment>
<dbReference type="GO" id="GO:0004359">
    <property type="term" value="F:glutaminase activity"/>
    <property type="evidence" value="ECO:0007669"/>
    <property type="project" value="InterPro"/>
</dbReference>
<evidence type="ECO:0000256" key="3">
    <source>
        <dbReference type="ARBA" id="ARBA00022741"/>
    </source>
</evidence>
<dbReference type="AlphaFoldDB" id="A0A0G0DIH5"/>
<reference evidence="9 10" key="1">
    <citation type="journal article" date="2015" name="Nature">
        <title>rRNA introns, odd ribosomes, and small enigmatic genomes across a large radiation of phyla.</title>
        <authorList>
            <person name="Brown C.T."/>
            <person name="Hug L.A."/>
            <person name="Thomas B.C."/>
            <person name="Sharon I."/>
            <person name="Castelle C.J."/>
            <person name="Singh A."/>
            <person name="Wilkins M.J."/>
            <person name="Williams K.H."/>
            <person name="Banfield J.F."/>
        </authorList>
    </citation>
    <scope>NUCLEOTIDE SEQUENCE [LARGE SCALE GENOMIC DNA]</scope>
</reference>
<proteinExistence type="inferred from homology"/>
<dbReference type="GO" id="GO:0003952">
    <property type="term" value="F:NAD+ synthase (glutamine-hydrolyzing) activity"/>
    <property type="evidence" value="ECO:0007669"/>
    <property type="project" value="InterPro"/>
</dbReference>
<dbReference type="GO" id="GO:0005524">
    <property type="term" value="F:ATP binding"/>
    <property type="evidence" value="ECO:0007669"/>
    <property type="project" value="UniProtKB-KW"/>
</dbReference>
<dbReference type="GO" id="GO:0008795">
    <property type="term" value="F:NAD+ synthase activity"/>
    <property type="evidence" value="ECO:0007669"/>
    <property type="project" value="UniProtKB-EC"/>
</dbReference>
<evidence type="ECO:0000313" key="9">
    <source>
        <dbReference type="EMBL" id="KKP62940.1"/>
    </source>
</evidence>
<dbReference type="InterPro" id="IPR022310">
    <property type="entry name" value="NAD/GMP_synthase"/>
</dbReference>
<organism evidence="9 10">
    <name type="scientific">Candidatus Roizmanbacteria bacterium GW2011_GWC2_34_23</name>
    <dbReference type="NCBI Taxonomy" id="1618484"/>
    <lineage>
        <taxon>Bacteria</taxon>
        <taxon>Candidatus Roizmaniibacteriota</taxon>
    </lineage>
</organism>
<dbReference type="PANTHER" id="PTHR23090">
    <property type="entry name" value="NH 3 /GLUTAMINE-DEPENDENT NAD + SYNTHETASE"/>
    <property type="match status" value="1"/>
</dbReference>
<comment type="catalytic activity">
    <reaction evidence="7">
        <text>deamido-NAD(+) + NH4(+) + ATP = AMP + diphosphate + NAD(+) + H(+)</text>
        <dbReference type="Rhea" id="RHEA:21188"/>
        <dbReference type="ChEBI" id="CHEBI:15378"/>
        <dbReference type="ChEBI" id="CHEBI:28938"/>
        <dbReference type="ChEBI" id="CHEBI:30616"/>
        <dbReference type="ChEBI" id="CHEBI:33019"/>
        <dbReference type="ChEBI" id="CHEBI:57540"/>
        <dbReference type="ChEBI" id="CHEBI:58437"/>
        <dbReference type="ChEBI" id="CHEBI:456215"/>
        <dbReference type="EC" id="6.3.1.5"/>
    </reaction>
</comment>
<evidence type="ECO:0000259" key="8">
    <source>
        <dbReference type="Pfam" id="PF02540"/>
    </source>
</evidence>
<dbReference type="STRING" id="1618484.UR56_C0003G0047"/>
<evidence type="ECO:0000256" key="6">
    <source>
        <dbReference type="RuleBase" id="RU003811"/>
    </source>
</evidence>
<evidence type="ECO:0000256" key="5">
    <source>
        <dbReference type="ARBA" id="ARBA00023027"/>
    </source>
</evidence>
<evidence type="ECO:0000256" key="4">
    <source>
        <dbReference type="ARBA" id="ARBA00022840"/>
    </source>
</evidence>
<dbReference type="NCBIfam" id="TIGR00552">
    <property type="entry name" value="nadE"/>
    <property type="match status" value="1"/>
</dbReference>
<comment type="pathway">
    <text evidence="1">Cofactor biosynthesis; NAD(+) biosynthesis.</text>
</comment>
<sequence length="280" mass="31899">MDNHLIIDPKIEKEKIINFLKKTFKEQKNNKVVLGLSGGIDSTTALYLLREVLPAKNIFAVQMDYKPRNKMEIDLKGINVINIPTKKIVDQFNNLIGSIPKFFDGKPQTAKNLVSSPFGKEETNVFFSLSRGANKKIRLGNIMARVRMIILFDLAKQINGLVCGTENKSEKLLGYFTRFGDSASDIEPLSHLYKTQIYQLAKYLKVPKKIINQSPTAGLWDGQTDEDDFGFTYKEADQVLYLMNDRSGDIMKIKNKFPNAGKIIKRFQDNKFKSETPYSL</sequence>
<dbReference type="CDD" id="cd00553">
    <property type="entry name" value="NAD_synthase"/>
    <property type="match status" value="1"/>
</dbReference>
<dbReference type="EC" id="6.3.1.5" evidence="7"/>
<comment type="caution">
    <text evidence="9">The sequence shown here is derived from an EMBL/GenBank/DDBJ whole genome shotgun (WGS) entry which is preliminary data.</text>
</comment>
<dbReference type="PATRIC" id="fig|1618484.3.peg.195"/>
<dbReference type="Gene3D" id="3.40.50.620">
    <property type="entry name" value="HUPs"/>
    <property type="match status" value="1"/>
</dbReference>
<keyword evidence="4 6" id="KW-0067">ATP-binding</keyword>
<dbReference type="SUPFAM" id="SSF52402">
    <property type="entry name" value="Adenine nucleotide alpha hydrolases-like"/>
    <property type="match status" value="1"/>
</dbReference>
<dbReference type="Pfam" id="PF02540">
    <property type="entry name" value="NAD_synthase"/>
    <property type="match status" value="1"/>
</dbReference>
<name>A0A0G0DIH5_9BACT</name>
<keyword evidence="5 6" id="KW-0520">NAD</keyword>
<dbReference type="InterPro" id="IPR003694">
    <property type="entry name" value="NAD_synthase"/>
</dbReference>
<feature type="domain" description="NAD/GMP synthase" evidence="8">
    <location>
        <begin position="14"/>
        <end position="277"/>
    </location>
</feature>
<evidence type="ECO:0000313" key="10">
    <source>
        <dbReference type="Proteomes" id="UP000034004"/>
    </source>
</evidence>
<evidence type="ECO:0000256" key="1">
    <source>
        <dbReference type="ARBA" id="ARBA00004790"/>
    </source>
</evidence>
<dbReference type="GO" id="GO:0005737">
    <property type="term" value="C:cytoplasm"/>
    <property type="evidence" value="ECO:0007669"/>
    <property type="project" value="InterPro"/>
</dbReference>
<dbReference type="UniPathway" id="UPA00253"/>
<dbReference type="PANTHER" id="PTHR23090:SF9">
    <property type="entry name" value="GLUTAMINE-DEPENDENT NAD(+) SYNTHETASE"/>
    <property type="match status" value="1"/>
</dbReference>
<keyword evidence="2 6" id="KW-0436">Ligase</keyword>
<gene>
    <name evidence="9" type="ORF">UR56_C0003G0047</name>
</gene>